<organism evidence="3 4">
    <name type="scientific">Alkaliphilus flagellatus</name>
    <dbReference type="NCBI Taxonomy" id="2841507"/>
    <lineage>
        <taxon>Bacteria</taxon>
        <taxon>Bacillati</taxon>
        <taxon>Bacillota</taxon>
        <taxon>Clostridia</taxon>
        <taxon>Peptostreptococcales</taxon>
        <taxon>Natronincolaceae</taxon>
        <taxon>Alkaliphilus</taxon>
    </lineage>
</organism>
<dbReference type="RefSeq" id="WP_216417246.1">
    <property type="nucleotide sequence ID" value="NZ_JAHLQK010000004.1"/>
</dbReference>
<dbReference type="Pfam" id="PF18818">
    <property type="entry name" value="MPTase-PolyVal"/>
    <property type="match status" value="1"/>
</dbReference>
<dbReference type="Pfam" id="PF08401">
    <property type="entry name" value="ArdcN"/>
    <property type="match status" value="1"/>
</dbReference>
<accession>A0ABS6G365</accession>
<proteinExistence type="predicted"/>
<evidence type="ECO:0000313" key="3">
    <source>
        <dbReference type="EMBL" id="MBU5676914.1"/>
    </source>
</evidence>
<evidence type="ECO:0000259" key="1">
    <source>
        <dbReference type="Pfam" id="PF08401"/>
    </source>
</evidence>
<dbReference type="InterPro" id="IPR013610">
    <property type="entry name" value="ArdC_N"/>
</dbReference>
<protein>
    <submittedName>
        <fullName evidence="3">DUF1738 domain-containing protein</fullName>
    </submittedName>
</protein>
<dbReference type="InterPro" id="IPR041459">
    <property type="entry name" value="MPTase-PolyVal"/>
</dbReference>
<keyword evidence="4" id="KW-1185">Reference proteome</keyword>
<dbReference type="PIRSF" id="PIRSF037112">
    <property type="entry name" value="Antirestriction_ArdC"/>
    <property type="match status" value="1"/>
</dbReference>
<dbReference type="EMBL" id="JAHLQK010000004">
    <property type="protein sequence ID" value="MBU5676914.1"/>
    <property type="molecule type" value="Genomic_DNA"/>
</dbReference>
<name>A0ABS6G365_9FIRM</name>
<reference evidence="3 4" key="1">
    <citation type="submission" date="2021-06" db="EMBL/GenBank/DDBJ databases">
        <authorList>
            <person name="Sun Q."/>
            <person name="Li D."/>
        </authorList>
    </citation>
    <scope>NUCLEOTIDE SEQUENCE [LARGE SCALE GENOMIC DNA]</scope>
    <source>
        <strain evidence="3 4">MSJ-5</strain>
    </source>
</reference>
<comment type="caution">
    <text evidence="3">The sequence shown here is derived from an EMBL/GenBank/DDBJ whole genome shotgun (WGS) entry which is preliminary data.</text>
</comment>
<evidence type="ECO:0000259" key="2">
    <source>
        <dbReference type="Pfam" id="PF18818"/>
    </source>
</evidence>
<dbReference type="InterPro" id="IPR017113">
    <property type="entry name" value="Antirestriction_ArdC"/>
</dbReference>
<feature type="domain" description="N-terminal" evidence="1">
    <location>
        <begin position="6"/>
        <end position="133"/>
    </location>
</feature>
<gene>
    <name evidence="3" type="ORF">KQI88_10845</name>
</gene>
<feature type="domain" description="Polyvalent protein metallopeptidase" evidence="2">
    <location>
        <begin position="158"/>
        <end position="282"/>
    </location>
</feature>
<dbReference type="Proteomes" id="UP000779508">
    <property type="component" value="Unassembled WGS sequence"/>
</dbReference>
<evidence type="ECO:0000313" key="4">
    <source>
        <dbReference type="Proteomes" id="UP000779508"/>
    </source>
</evidence>
<sequence length="338" mass="39698">MNKKVKKYRQKLADTFVKSLEEKQLDWKKEWKGQSMIPVNATNNKKYKGINKFWLSFISLEKGYSDPRWCTFKQIKDKGWKLNRGSKGEQVEYWLPYDFKNKKALTWEEFNAAKNNPEVMENISFTAKYYVVFNGKDITGIPPSPPLETNDIKPDEIIERLSKNMGVEILNDGNDRAFYRHREDKIHLPKPEYFKTDYAYNSTALHELAHSTGAVHRLNRNISNMFGSSDYAYEELIAEISSCFMSVNLHAEQSDEHINNHKAYVQSWIQAINEKPNTLIKAIREAEKTANYMEYKAELMNEKTYLRTQSESMEVKVTEIVEHNQEEVTIEDEEELEM</sequence>